<evidence type="ECO:0000313" key="4">
    <source>
        <dbReference type="Proteomes" id="UP000640052"/>
    </source>
</evidence>
<gene>
    <name evidence="3" type="ORF">Aph01nite_41860</name>
</gene>
<protein>
    <submittedName>
        <fullName evidence="3">Uncharacterized protein</fullName>
    </submittedName>
</protein>
<dbReference type="RefSeq" id="WP_204042569.1">
    <property type="nucleotide sequence ID" value="NZ_BOOA01000033.1"/>
</dbReference>
<accession>A0A919UL84</accession>
<keyword evidence="2" id="KW-0812">Transmembrane</keyword>
<evidence type="ECO:0000256" key="2">
    <source>
        <dbReference type="SAM" id="Phobius"/>
    </source>
</evidence>
<feature type="transmembrane region" description="Helical" evidence="2">
    <location>
        <begin position="74"/>
        <end position="103"/>
    </location>
</feature>
<feature type="compositionally biased region" description="Low complexity" evidence="1">
    <location>
        <begin position="134"/>
        <end position="155"/>
    </location>
</feature>
<evidence type="ECO:0000313" key="3">
    <source>
        <dbReference type="EMBL" id="GIH25876.1"/>
    </source>
</evidence>
<dbReference type="AlphaFoldDB" id="A0A919UL84"/>
<feature type="region of interest" description="Disordered" evidence="1">
    <location>
        <begin position="113"/>
        <end position="161"/>
    </location>
</feature>
<evidence type="ECO:0000256" key="1">
    <source>
        <dbReference type="SAM" id="MobiDB-lite"/>
    </source>
</evidence>
<reference evidence="3" key="1">
    <citation type="submission" date="2021-01" db="EMBL/GenBank/DDBJ databases">
        <title>Whole genome shotgun sequence of Acrocarpospora phusangensis NBRC 108782.</title>
        <authorList>
            <person name="Komaki H."/>
            <person name="Tamura T."/>
        </authorList>
    </citation>
    <scope>NUCLEOTIDE SEQUENCE</scope>
    <source>
        <strain evidence="3">NBRC 108782</strain>
    </source>
</reference>
<name>A0A919UL84_9ACTN</name>
<sequence length="161" mass="17321">MTVTDTRSSPAKTAAERTSMAAEEDLLALDLPMVSLQVHRPHMHMPRMDDSWAGHMMDMGKSMGKSIVPTPEHIVYYGGLGALAVFGAIEWPVAAAIGVGTMIASRVRGGMERARGGGRMERGMEQGKPDGAPRRSPARTTRTTRTTRATTASKRATARSK</sequence>
<keyword evidence="2" id="KW-1133">Transmembrane helix</keyword>
<organism evidence="3 4">
    <name type="scientific">Acrocarpospora phusangensis</name>
    <dbReference type="NCBI Taxonomy" id="1070424"/>
    <lineage>
        <taxon>Bacteria</taxon>
        <taxon>Bacillati</taxon>
        <taxon>Actinomycetota</taxon>
        <taxon>Actinomycetes</taxon>
        <taxon>Streptosporangiales</taxon>
        <taxon>Streptosporangiaceae</taxon>
        <taxon>Acrocarpospora</taxon>
    </lineage>
</organism>
<dbReference type="EMBL" id="BOOA01000033">
    <property type="protein sequence ID" value="GIH25876.1"/>
    <property type="molecule type" value="Genomic_DNA"/>
</dbReference>
<keyword evidence="2" id="KW-0472">Membrane</keyword>
<feature type="compositionally biased region" description="Basic and acidic residues" evidence="1">
    <location>
        <begin position="113"/>
        <end position="133"/>
    </location>
</feature>
<dbReference type="Proteomes" id="UP000640052">
    <property type="component" value="Unassembled WGS sequence"/>
</dbReference>
<proteinExistence type="predicted"/>
<comment type="caution">
    <text evidence="3">The sequence shown here is derived from an EMBL/GenBank/DDBJ whole genome shotgun (WGS) entry which is preliminary data.</text>
</comment>
<keyword evidence="4" id="KW-1185">Reference proteome</keyword>